<organism evidence="2 3">
    <name type="scientific">Candidatus Nealsonbacteria bacterium RIFCSPLOWO2_01_FULL_43_32</name>
    <dbReference type="NCBI Taxonomy" id="1801672"/>
    <lineage>
        <taxon>Bacteria</taxon>
        <taxon>Candidatus Nealsoniibacteriota</taxon>
    </lineage>
</organism>
<dbReference type="EMBL" id="MHMH01000002">
    <property type="protein sequence ID" value="OGZ24866.1"/>
    <property type="molecule type" value="Genomic_DNA"/>
</dbReference>
<gene>
    <name evidence="2" type="ORF">A2896_01160</name>
</gene>
<accession>A0A1G2EGG5</accession>
<dbReference type="Proteomes" id="UP000178647">
    <property type="component" value="Unassembled WGS sequence"/>
</dbReference>
<dbReference type="Pfam" id="PF00293">
    <property type="entry name" value="NUDIX"/>
    <property type="match status" value="1"/>
</dbReference>
<dbReference type="InterPro" id="IPR015797">
    <property type="entry name" value="NUDIX_hydrolase-like_dom_sf"/>
</dbReference>
<reference evidence="2 3" key="1">
    <citation type="journal article" date="2016" name="Nat. Commun.">
        <title>Thousands of microbial genomes shed light on interconnected biogeochemical processes in an aquifer system.</title>
        <authorList>
            <person name="Anantharaman K."/>
            <person name="Brown C.T."/>
            <person name="Hug L.A."/>
            <person name="Sharon I."/>
            <person name="Castelle C.J."/>
            <person name="Probst A.J."/>
            <person name="Thomas B.C."/>
            <person name="Singh A."/>
            <person name="Wilkins M.J."/>
            <person name="Karaoz U."/>
            <person name="Brodie E.L."/>
            <person name="Williams K.H."/>
            <person name="Hubbard S.S."/>
            <person name="Banfield J.F."/>
        </authorList>
    </citation>
    <scope>NUCLEOTIDE SEQUENCE [LARGE SCALE GENOMIC DNA]</scope>
</reference>
<evidence type="ECO:0000313" key="2">
    <source>
        <dbReference type="EMBL" id="OGZ24866.1"/>
    </source>
</evidence>
<name>A0A1G2EGG5_9BACT</name>
<feature type="domain" description="Nudix hydrolase" evidence="1">
    <location>
        <begin position="48"/>
        <end position="88"/>
    </location>
</feature>
<comment type="caution">
    <text evidence="2">The sequence shown here is derived from an EMBL/GenBank/DDBJ whole genome shotgun (WGS) entry which is preliminary data.</text>
</comment>
<protein>
    <recommendedName>
        <fullName evidence="1">Nudix hydrolase domain-containing protein</fullName>
    </recommendedName>
</protein>
<evidence type="ECO:0000259" key="1">
    <source>
        <dbReference type="Pfam" id="PF00293"/>
    </source>
</evidence>
<dbReference type="InterPro" id="IPR000086">
    <property type="entry name" value="NUDIX_hydrolase_dom"/>
</dbReference>
<sequence length="264" mass="29090">MMGDEAQENLPIINSCFGVIFEEGQFPLRVYLVHNSPDPLGPNGELGKPEGCGLPGGGGKLGETPFEAAFREIKDEAGIITKVATCGGKSSRAREILYEEKYVMDVNTGKPALNKIYIFHLKRTNSGFGKITETSETSKLILATLGNILTMPLARKFVKNADGDAVGTVGTVENPEGIYFSTRERIFGVAQYLGYDFYDLIPNLDDLFPKIREEEVGWYIYGLLSEAVEKKEQERANRAKLLRVPDDELIEKYAAWAGGAPNDL</sequence>
<evidence type="ECO:0000313" key="3">
    <source>
        <dbReference type="Proteomes" id="UP000178647"/>
    </source>
</evidence>
<dbReference type="AlphaFoldDB" id="A0A1G2EGG5"/>
<dbReference type="SUPFAM" id="SSF55811">
    <property type="entry name" value="Nudix"/>
    <property type="match status" value="1"/>
</dbReference>
<dbReference type="Gene3D" id="3.90.79.10">
    <property type="entry name" value="Nucleoside Triphosphate Pyrophosphohydrolase"/>
    <property type="match status" value="1"/>
</dbReference>
<proteinExistence type="predicted"/>